<dbReference type="FunFam" id="1.25.40.20:FF:000016">
    <property type="entry name" value="Ankyrin repeat and SOCS box containing 5"/>
    <property type="match status" value="1"/>
</dbReference>
<feature type="repeat" description="ANK" evidence="4">
    <location>
        <begin position="100"/>
        <end position="132"/>
    </location>
</feature>
<feature type="repeat" description="ANK" evidence="4">
    <location>
        <begin position="34"/>
        <end position="66"/>
    </location>
</feature>
<organism evidence="6 7">
    <name type="scientific">Megalops atlanticus</name>
    <name type="common">Tarpon</name>
    <name type="synonym">Clupea gigantea</name>
    <dbReference type="NCBI Taxonomy" id="7932"/>
    <lineage>
        <taxon>Eukaryota</taxon>
        <taxon>Metazoa</taxon>
        <taxon>Chordata</taxon>
        <taxon>Craniata</taxon>
        <taxon>Vertebrata</taxon>
        <taxon>Euteleostomi</taxon>
        <taxon>Actinopterygii</taxon>
        <taxon>Neopterygii</taxon>
        <taxon>Teleostei</taxon>
        <taxon>Elopiformes</taxon>
        <taxon>Megalopidae</taxon>
        <taxon>Megalops</taxon>
    </lineage>
</organism>
<keyword evidence="3 4" id="KW-0040">ANK repeat</keyword>
<evidence type="ECO:0000313" key="6">
    <source>
        <dbReference type="EMBL" id="KAG7467168.1"/>
    </source>
</evidence>
<dbReference type="OrthoDB" id="3246549at2759"/>
<evidence type="ECO:0000313" key="7">
    <source>
        <dbReference type="Proteomes" id="UP001046870"/>
    </source>
</evidence>
<feature type="region of interest" description="Disordered" evidence="5">
    <location>
        <begin position="1"/>
        <end position="22"/>
    </location>
</feature>
<comment type="similarity">
    <text evidence="1">Belongs to the ankyrin SOCS box (ASB) family.</text>
</comment>
<dbReference type="InterPro" id="IPR036770">
    <property type="entry name" value="Ankyrin_rpt-contain_sf"/>
</dbReference>
<feature type="repeat" description="ANK" evidence="4">
    <location>
        <begin position="165"/>
        <end position="197"/>
    </location>
</feature>
<dbReference type="GO" id="GO:0016567">
    <property type="term" value="P:protein ubiquitination"/>
    <property type="evidence" value="ECO:0007669"/>
    <property type="project" value="TreeGrafter"/>
</dbReference>
<dbReference type="SMART" id="SM00248">
    <property type="entry name" value="ANK"/>
    <property type="match status" value="6"/>
</dbReference>
<dbReference type="Pfam" id="PF00023">
    <property type="entry name" value="Ank"/>
    <property type="match status" value="1"/>
</dbReference>
<dbReference type="InterPro" id="IPR002110">
    <property type="entry name" value="Ankyrin_rpt"/>
</dbReference>
<dbReference type="PANTHER" id="PTHR24136:SF17">
    <property type="entry name" value="ANKYRIN REPEAT AND SOCS BOX PROTEIN 9"/>
    <property type="match status" value="1"/>
</dbReference>
<sequence>MNAPREERNGQREHPSRAESAAYFSNPMMSDIESDWSPMHDAAYNGRILSVRTLIGQGTSVNLLSLDRVSPLHGACQQGHTACVKLLIDHGANVNTPTIDMITPLSEACAGGHLPCVKLLLQHGATPHGATVSASPIHQAAAKGHTECIEALVQHGADVDLWSDHSGTPLYSACTNQHLSTVARLLQLGASVNSSKDGDTPLHVAARLSQAELVSVLLDHGANPAARNTEGKRPLDLAPTNSATQSLLSQRGVVSSDYKGSIRKDRTQ</sequence>
<dbReference type="InterPro" id="IPR051573">
    <property type="entry name" value="Ankyrin-SOCS_box_domain"/>
</dbReference>
<feature type="repeat" description="ANK" evidence="4">
    <location>
        <begin position="197"/>
        <end position="229"/>
    </location>
</feature>
<keyword evidence="2" id="KW-0677">Repeat</keyword>
<keyword evidence="7" id="KW-1185">Reference proteome</keyword>
<accession>A0A9D3PSM2</accession>
<feature type="region of interest" description="Disordered" evidence="5">
    <location>
        <begin position="224"/>
        <end position="268"/>
    </location>
</feature>
<reference evidence="6" key="1">
    <citation type="submission" date="2021-01" db="EMBL/GenBank/DDBJ databases">
        <authorList>
            <person name="Zahm M."/>
            <person name="Roques C."/>
            <person name="Cabau C."/>
            <person name="Klopp C."/>
            <person name="Donnadieu C."/>
            <person name="Jouanno E."/>
            <person name="Lampietro C."/>
            <person name="Louis A."/>
            <person name="Herpin A."/>
            <person name="Echchiki A."/>
            <person name="Berthelot C."/>
            <person name="Parey E."/>
            <person name="Roest-Crollius H."/>
            <person name="Braasch I."/>
            <person name="Postlethwait J."/>
            <person name="Bobe J."/>
            <person name="Montfort J."/>
            <person name="Bouchez O."/>
            <person name="Begum T."/>
            <person name="Mejri S."/>
            <person name="Adams A."/>
            <person name="Chen W.-J."/>
            <person name="Guiguen Y."/>
        </authorList>
    </citation>
    <scope>NUCLEOTIDE SEQUENCE</scope>
    <source>
        <strain evidence="6">YG-15Mar2019-1</strain>
        <tissue evidence="6">Brain</tissue>
    </source>
</reference>
<dbReference type="Gene3D" id="1.25.40.20">
    <property type="entry name" value="Ankyrin repeat-containing domain"/>
    <property type="match status" value="1"/>
</dbReference>
<proteinExistence type="inferred from homology"/>
<name>A0A9D3PSM2_MEGAT</name>
<evidence type="ECO:0000256" key="2">
    <source>
        <dbReference type="ARBA" id="ARBA00022737"/>
    </source>
</evidence>
<protein>
    <recommendedName>
        <fullName evidence="8">Ankyrin repeat and SOCS box protein 9</fullName>
    </recommendedName>
</protein>
<comment type="caution">
    <text evidence="6">The sequence shown here is derived from an EMBL/GenBank/DDBJ whole genome shotgun (WGS) entry which is preliminary data.</text>
</comment>
<feature type="repeat" description="ANK" evidence="4">
    <location>
        <begin position="67"/>
        <end position="99"/>
    </location>
</feature>
<dbReference type="Pfam" id="PF12796">
    <property type="entry name" value="Ank_2"/>
    <property type="match status" value="2"/>
</dbReference>
<feature type="compositionally biased region" description="Basic and acidic residues" evidence="5">
    <location>
        <begin position="1"/>
        <end position="17"/>
    </location>
</feature>
<evidence type="ECO:0000256" key="3">
    <source>
        <dbReference type="ARBA" id="ARBA00023043"/>
    </source>
</evidence>
<evidence type="ECO:0008006" key="8">
    <source>
        <dbReference type="Google" id="ProtNLM"/>
    </source>
</evidence>
<dbReference type="SUPFAM" id="SSF48403">
    <property type="entry name" value="Ankyrin repeat"/>
    <property type="match status" value="1"/>
</dbReference>
<dbReference type="EMBL" id="JAFDVH010000012">
    <property type="protein sequence ID" value="KAG7467168.1"/>
    <property type="molecule type" value="Genomic_DNA"/>
</dbReference>
<dbReference type="PANTHER" id="PTHR24136">
    <property type="entry name" value="SOWAH (DROSOPHILA) HOMOLOG"/>
    <property type="match status" value="1"/>
</dbReference>
<evidence type="ECO:0000256" key="5">
    <source>
        <dbReference type="SAM" id="MobiDB-lite"/>
    </source>
</evidence>
<dbReference type="PROSITE" id="PS50088">
    <property type="entry name" value="ANK_REPEAT"/>
    <property type="match status" value="6"/>
</dbReference>
<evidence type="ECO:0000256" key="1">
    <source>
        <dbReference type="ARBA" id="ARBA00005949"/>
    </source>
</evidence>
<dbReference type="GO" id="GO:0045732">
    <property type="term" value="P:positive regulation of protein catabolic process"/>
    <property type="evidence" value="ECO:0007669"/>
    <property type="project" value="TreeGrafter"/>
</dbReference>
<feature type="repeat" description="ANK" evidence="4">
    <location>
        <begin position="132"/>
        <end position="164"/>
    </location>
</feature>
<gene>
    <name evidence="6" type="ORF">MATL_G00150520</name>
</gene>
<evidence type="ECO:0000256" key="4">
    <source>
        <dbReference type="PROSITE-ProRule" id="PRU00023"/>
    </source>
</evidence>
<dbReference type="AlphaFoldDB" id="A0A9D3PSM2"/>
<feature type="compositionally biased region" description="Polar residues" evidence="5">
    <location>
        <begin position="239"/>
        <end position="253"/>
    </location>
</feature>
<dbReference type="PROSITE" id="PS50297">
    <property type="entry name" value="ANK_REP_REGION"/>
    <property type="match status" value="5"/>
</dbReference>
<dbReference type="Proteomes" id="UP001046870">
    <property type="component" value="Chromosome 12"/>
</dbReference>